<reference evidence="2 3" key="1">
    <citation type="submission" date="2023-09" db="EMBL/GenBank/DDBJ databases">
        <title>Genome completion map analysis of the actinomycetes C11-1.</title>
        <authorList>
            <person name="Qin P."/>
            <person name="Guan P."/>
        </authorList>
    </citation>
    <scope>NUCLEOTIDE SEQUENCE [LARGE SCALE GENOMIC DNA]</scope>
    <source>
        <strain evidence="2 3">C11-1</strain>
    </source>
</reference>
<feature type="region of interest" description="Disordered" evidence="1">
    <location>
        <begin position="1"/>
        <end position="33"/>
    </location>
</feature>
<gene>
    <name evidence="2" type="ORF">RI138_00230</name>
</gene>
<organism evidence="2 3">
    <name type="scientific">Streptomyces durocortorensis</name>
    <dbReference type="NCBI Taxonomy" id="2811104"/>
    <lineage>
        <taxon>Bacteria</taxon>
        <taxon>Bacillati</taxon>
        <taxon>Actinomycetota</taxon>
        <taxon>Actinomycetes</taxon>
        <taxon>Kitasatosporales</taxon>
        <taxon>Streptomycetaceae</taxon>
        <taxon>Streptomyces</taxon>
    </lineage>
</organism>
<evidence type="ECO:0000313" key="3">
    <source>
        <dbReference type="Proteomes" id="UP001303236"/>
    </source>
</evidence>
<protein>
    <submittedName>
        <fullName evidence="2">Uncharacterized protein</fullName>
    </submittedName>
</protein>
<dbReference type="Proteomes" id="UP001303236">
    <property type="component" value="Chromosome"/>
</dbReference>
<evidence type="ECO:0000256" key="1">
    <source>
        <dbReference type="SAM" id="MobiDB-lite"/>
    </source>
</evidence>
<keyword evidence="3" id="KW-1185">Reference proteome</keyword>
<sequence>MADPEVPERITTRRAELDELEGQSAKQLSEVRAEREEPAVAVRAWRCGC</sequence>
<dbReference type="EMBL" id="CP134500">
    <property type="protein sequence ID" value="WNF25348.1"/>
    <property type="molecule type" value="Genomic_DNA"/>
</dbReference>
<proteinExistence type="predicted"/>
<name>A0ABY9VNE6_9ACTN</name>
<evidence type="ECO:0000313" key="2">
    <source>
        <dbReference type="EMBL" id="WNF25348.1"/>
    </source>
</evidence>
<feature type="compositionally biased region" description="Basic and acidic residues" evidence="1">
    <location>
        <begin position="1"/>
        <end position="17"/>
    </location>
</feature>
<accession>A0ABY9VNE6</accession>